<dbReference type="Proteomes" id="UP000613266">
    <property type="component" value="Unassembled WGS sequence"/>
</dbReference>
<organism evidence="1 2">
    <name type="scientific">Inhella proteolytica</name>
    <dbReference type="NCBI Taxonomy" id="2795029"/>
    <lineage>
        <taxon>Bacteria</taxon>
        <taxon>Pseudomonadati</taxon>
        <taxon>Pseudomonadota</taxon>
        <taxon>Betaproteobacteria</taxon>
        <taxon>Burkholderiales</taxon>
        <taxon>Sphaerotilaceae</taxon>
        <taxon>Inhella</taxon>
    </lineage>
</organism>
<sequence>MSFFSPQPPPPDAPSGAPAPRELAAAMALRLGARAHERPPRQGPFLLVLEAGLRQQDAPELAALKQLLLLQGLSSIALECQGPQDLQACAQFAAGLAASQEGFVIGIGGAALTLQLARAAWTRGCPLGLLARGPGRQLAHLHGLPQDLPLAVQAWQRRLATPAAVGLLNGEPFFAEARLAPAASEAGQPSAFGLPWRHHDPASPAHPPTTLRLRLDQDAAPELVRALQAGTQLPGAGPAGPTPARALHALIRLADGSSQLRPFHSAIALAQDAEAGLRLEIDGQPAAEAGHAALRLADTPLLLMRGC</sequence>
<protein>
    <recommendedName>
        <fullName evidence="3">DAGKc domain-containing protein</fullName>
    </recommendedName>
</protein>
<dbReference type="AlphaFoldDB" id="A0A931NCP4"/>
<dbReference type="InterPro" id="IPR016064">
    <property type="entry name" value="NAD/diacylglycerol_kinase_sf"/>
</dbReference>
<evidence type="ECO:0000313" key="1">
    <source>
        <dbReference type="EMBL" id="MBH9575792.1"/>
    </source>
</evidence>
<name>A0A931NCP4_9BURK</name>
<accession>A0A931NCP4</accession>
<keyword evidence="2" id="KW-1185">Reference proteome</keyword>
<dbReference type="RefSeq" id="WP_198109417.1">
    <property type="nucleotide sequence ID" value="NZ_JAEDAK010000002.1"/>
</dbReference>
<dbReference type="SUPFAM" id="SSF111331">
    <property type="entry name" value="NAD kinase/diacylglycerol kinase-like"/>
    <property type="match status" value="1"/>
</dbReference>
<evidence type="ECO:0008006" key="3">
    <source>
        <dbReference type="Google" id="ProtNLM"/>
    </source>
</evidence>
<proteinExistence type="predicted"/>
<evidence type="ECO:0000313" key="2">
    <source>
        <dbReference type="Proteomes" id="UP000613266"/>
    </source>
</evidence>
<gene>
    <name evidence="1" type="ORF">I7X39_02635</name>
</gene>
<dbReference type="EMBL" id="JAEDAK010000002">
    <property type="protein sequence ID" value="MBH9575792.1"/>
    <property type="molecule type" value="Genomic_DNA"/>
</dbReference>
<reference evidence="1" key="1">
    <citation type="submission" date="2020-12" db="EMBL/GenBank/DDBJ databases">
        <title>The genome sequence of Inhella sp. 1Y17.</title>
        <authorList>
            <person name="Liu Y."/>
        </authorList>
    </citation>
    <scope>NUCLEOTIDE SEQUENCE</scope>
    <source>
        <strain evidence="1">1Y17</strain>
    </source>
</reference>
<comment type="caution">
    <text evidence="1">The sequence shown here is derived from an EMBL/GenBank/DDBJ whole genome shotgun (WGS) entry which is preliminary data.</text>
</comment>